<dbReference type="Proteomes" id="UP000054821">
    <property type="component" value="Unassembled WGS sequence"/>
</dbReference>
<protein>
    <submittedName>
        <fullName evidence="2">Uncharacterized protein</fullName>
    </submittedName>
</protein>
<accession>A0A2P4ZBM7</accession>
<proteinExistence type="predicted"/>
<sequence length="148" mass="17046">MRPVAELPALEGHVLCLGLETKIQRQNNRVCHTVAGWLLTCETSRCRLRSEQIRPDKRQAASRRRRHQAAAYGQAQYARRIARRADKRVAQQNSTMNLDDTVTRTEEVERIIRRSEAMAVAGRRKSAGDRRLHGHDKPTQKSRDAPWQ</sequence>
<feature type="compositionally biased region" description="Basic and acidic residues" evidence="1">
    <location>
        <begin position="101"/>
        <end position="116"/>
    </location>
</feature>
<feature type="compositionally biased region" description="Low complexity" evidence="1">
    <location>
        <begin position="69"/>
        <end position="79"/>
    </location>
</feature>
<evidence type="ECO:0000256" key="1">
    <source>
        <dbReference type="SAM" id="MobiDB-lite"/>
    </source>
</evidence>
<dbReference type="GeneID" id="29990636"/>
<dbReference type="RefSeq" id="XP_018656239.1">
    <property type="nucleotide sequence ID" value="XM_018810553.1"/>
</dbReference>
<evidence type="ECO:0000313" key="2">
    <source>
        <dbReference type="EMBL" id="PON21687.1"/>
    </source>
</evidence>
<name>A0A2P4ZBM7_9HYPO</name>
<evidence type="ECO:0000313" key="3">
    <source>
        <dbReference type="Proteomes" id="UP000054821"/>
    </source>
</evidence>
<feature type="region of interest" description="Disordered" evidence="1">
    <location>
        <begin position="53"/>
        <end position="148"/>
    </location>
</feature>
<keyword evidence="3" id="KW-1185">Reference proteome</keyword>
<feature type="compositionally biased region" description="Polar residues" evidence="1">
    <location>
        <begin position="90"/>
        <end position="100"/>
    </location>
</feature>
<gene>
    <name evidence="2" type="ORF">TGAM01_v209425</name>
</gene>
<dbReference type="EMBL" id="JPDN02000046">
    <property type="protein sequence ID" value="PON21687.1"/>
    <property type="molecule type" value="Genomic_DNA"/>
</dbReference>
<reference evidence="2 3" key="1">
    <citation type="journal article" date="2016" name="Genome Announc.">
        <title>Draft Whole-Genome Sequence of Trichoderma gamsii T6085, a Promising Biocontrol Agent of Fusarium Head Blight on Wheat.</title>
        <authorList>
            <person name="Baroncelli R."/>
            <person name="Zapparata A."/>
            <person name="Piaggeschi G."/>
            <person name="Sarrocco S."/>
            <person name="Vannacci G."/>
        </authorList>
    </citation>
    <scope>NUCLEOTIDE SEQUENCE [LARGE SCALE GENOMIC DNA]</scope>
    <source>
        <strain evidence="2 3">T6085</strain>
    </source>
</reference>
<feature type="compositionally biased region" description="Basic and acidic residues" evidence="1">
    <location>
        <begin position="126"/>
        <end position="148"/>
    </location>
</feature>
<organism evidence="2 3">
    <name type="scientific">Trichoderma gamsii</name>
    <dbReference type="NCBI Taxonomy" id="398673"/>
    <lineage>
        <taxon>Eukaryota</taxon>
        <taxon>Fungi</taxon>
        <taxon>Dikarya</taxon>
        <taxon>Ascomycota</taxon>
        <taxon>Pezizomycotina</taxon>
        <taxon>Sordariomycetes</taxon>
        <taxon>Hypocreomycetidae</taxon>
        <taxon>Hypocreales</taxon>
        <taxon>Hypocreaceae</taxon>
        <taxon>Trichoderma</taxon>
    </lineage>
</organism>
<dbReference type="AlphaFoldDB" id="A0A2P4ZBM7"/>
<comment type="caution">
    <text evidence="2">The sequence shown here is derived from an EMBL/GenBank/DDBJ whole genome shotgun (WGS) entry which is preliminary data.</text>
</comment>